<accession>A0A5B0LM37</accession>
<dbReference type="PANTHER" id="PTHR48159">
    <property type="entry name" value="MULE DOMAIN-CONTAINING PROTEIN"/>
    <property type="match status" value="1"/>
</dbReference>
<evidence type="ECO:0000313" key="3">
    <source>
        <dbReference type="Proteomes" id="UP000325313"/>
    </source>
</evidence>
<dbReference type="PANTHER" id="PTHR48159:SF1">
    <property type="entry name" value="MEMBRANE-ASSOCIATED GIANT PROTEIN ANTIGEN, PUTATIVE-RELATED"/>
    <property type="match status" value="1"/>
</dbReference>
<organism evidence="2 3">
    <name type="scientific">Puccinia graminis f. sp. tritici</name>
    <dbReference type="NCBI Taxonomy" id="56615"/>
    <lineage>
        <taxon>Eukaryota</taxon>
        <taxon>Fungi</taxon>
        <taxon>Dikarya</taxon>
        <taxon>Basidiomycota</taxon>
        <taxon>Pucciniomycotina</taxon>
        <taxon>Pucciniomycetes</taxon>
        <taxon>Pucciniales</taxon>
        <taxon>Pucciniaceae</taxon>
        <taxon>Puccinia</taxon>
    </lineage>
</organism>
<feature type="compositionally biased region" description="Polar residues" evidence="1">
    <location>
        <begin position="1"/>
        <end position="11"/>
    </location>
</feature>
<dbReference type="Proteomes" id="UP000325313">
    <property type="component" value="Unassembled WGS sequence"/>
</dbReference>
<feature type="region of interest" description="Disordered" evidence="1">
    <location>
        <begin position="1"/>
        <end position="30"/>
    </location>
</feature>
<reference evidence="2 3" key="1">
    <citation type="submission" date="2019-05" db="EMBL/GenBank/DDBJ databases">
        <title>Emergence of the Ug99 lineage of the wheat stem rust pathogen through somatic hybridization.</title>
        <authorList>
            <person name="Li F."/>
            <person name="Upadhyaya N.M."/>
            <person name="Sperschneider J."/>
            <person name="Matny O."/>
            <person name="Nguyen-Phuc H."/>
            <person name="Mago R."/>
            <person name="Raley C."/>
            <person name="Miller M.E."/>
            <person name="Silverstein K.A.T."/>
            <person name="Henningsen E."/>
            <person name="Hirsch C.D."/>
            <person name="Visser B."/>
            <person name="Pretorius Z.A."/>
            <person name="Steffenson B.J."/>
            <person name="Schwessinger B."/>
            <person name="Dodds P.N."/>
            <person name="Figueroa M."/>
        </authorList>
    </citation>
    <scope>NUCLEOTIDE SEQUENCE [LARGE SCALE GENOMIC DNA]</scope>
    <source>
        <strain evidence="2 3">Ug99</strain>
    </source>
</reference>
<dbReference type="AlphaFoldDB" id="A0A5B0LM37"/>
<sequence>MQATVFWNAQRTQKRKSGDEPTSGRTGRPVEHSFRLDFKCPRARTYTAVPNSCKNWTLSRKCDCKAQFSIFHHIRTNSLRVEWEWKHNHDPFSAEEIQKNRTPKMVEAWLTERVIAGLNWNAILQLMRCADIFAMNSETVTPEGGIVKYDHVRHLIRTRMGVLAKRNPDPFESIRMWEGNLRQQSWNTFLPNSSNSGNFLFAFQSMWQRQQLINHGRGMIMIDSTHNSVDNGSLVGGRVGFVDMHIQYSRTFSLYTVVIRDPVVGKGLPVCWAFTASAAAEPVEALMKWLRHTTGVVPCAVMSDCAQAIKKGVNAAYSDLGEQAPKIYWCIFHILKAFKNRATTYLHELANNAFLDFRQVLYDETNTEVKMTQLCQKWEQISLGFGDYVKTQWHNNIVHWAMYYCSVSVTFTYHQDQRTHS</sequence>
<dbReference type="EMBL" id="VDEP01000510">
    <property type="protein sequence ID" value="KAA1065441.1"/>
    <property type="molecule type" value="Genomic_DNA"/>
</dbReference>
<gene>
    <name evidence="2" type="ORF">PGTUg99_021056</name>
</gene>
<proteinExistence type="predicted"/>
<evidence type="ECO:0000256" key="1">
    <source>
        <dbReference type="SAM" id="MobiDB-lite"/>
    </source>
</evidence>
<comment type="caution">
    <text evidence="2">The sequence shown here is derived from an EMBL/GenBank/DDBJ whole genome shotgun (WGS) entry which is preliminary data.</text>
</comment>
<name>A0A5B0LM37_PUCGR</name>
<evidence type="ECO:0008006" key="4">
    <source>
        <dbReference type="Google" id="ProtNLM"/>
    </source>
</evidence>
<protein>
    <recommendedName>
        <fullName evidence="4">MULE transposase domain-containing protein</fullName>
    </recommendedName>
</protein>
<evidence type="ECO:0000313" key="2">
    <source>
        <dbReference type="EMBL" id="KAA1065441.1"/>
    </source>
</evidence>